<evidence type="ECO:0000259" key="1">
    <source>
        <dbReference type="Pfam" id="PF25470"/>
    </source>
</evidence>
<name>X1IF45_9ZZZZ</name>
<feature type="non-terminal residue" evidence="2">
    <location>
        <position position="258"/>
    </location>
</feature>
<protein>
    <recommendedName>
        <fullName evidence="1">DUF7901 domain-containing protein</fullName>
    </recommendedName>
</protein>
<dbReference type="Gene3D" id="2.60.120.260">
    <property type="entry name" value="Galactose-binding domain-like"/>
    <property type="match status" value="1"/>
</dbReference>
<feature type="domain" description="DUF7901" evidence="1">
    <location>
        <begin position="111"/>
        <end position="258"/>
    </location>
</feature>
<proteinExistence type="predicted"/>
<evidence type="ECO:0000313" key="2">
    <source>
        <dbReference type="EMBL" id="GAH67900.1"/>
    </source>
</evidence>
<gene>
    <name evidence="2" type="ORF">S03H2_52678</name>
</gene>
<comment type="caution">
    <text evidence="2">The sequence shown here is derived from an EMBL/GenBank/DDBJ whole genome shotgun (WGS) entry which is preliminary data.</text>
</comment>
<dbReference type="Pfam" id="PF25470">
    <property type="entry name" value="DUF7901"/>
    <property type="match status" value="1"/>
</dbReference>
<dbReference type="InterPro" id="IPR057223">
    <property type="entry name" value="DUF7901"/>
</dbReference>
<dbReference type="AlphaFoldDB" id="X1IF45"/>
<sequence length="258" mass="28617">DPVNIDGDANEIWMRQPGQSISTSMTVPSTIVSIHMVGDSDDGLADVLVDGVLVAQLDMGTTGASQTVLIVVRQLPNAPHQVDVLEIGAGTLGGDDVATLGAAALDDNERKWSQPPVPSDVKVFYGWNEHSEANTHQIVADDWMCESPGPLTDIHWWGSFLGWTYAADPAMMPDGFVILIWTNVPAGVDEPFSHPGEVIWEIYCTDYTWKWVGWDYDPRNPDAGLESCFKFEQTLEPEEYFHQEWYGSERIYWVSIAA</sequence>
<organism evidence="2">
    <name type="scientific">marine sediment metagenome</name>
    <dbReference type="NCBI Taxonomy" id="412755"/>
    <lineage>
        <taxon>unclassified sequences</taxon>
        <taxon>metagenomes</taxon>
        <taxon>ecological metagenomes</taxon>
    </lineage>
</organism>
<dbReference type="EMBL" id="BARU01033477">
    <property type="protein sequence ID" value="GAH67900.1"/>
    <property type="molecule type" value="Genomic_DNA"/>
</dbReference>
<feature type="non-terminal residue" evidence="2">
    <location>
        <position position="1"/>
    </location>
</feature>
<accession>X1IF45</accession>
<reference evidence="2" key="1">
    <citation type="journal article" date="2014" name="Front. Microbiol.">
        <title>High frequency of phylogenetically diverse reductive dehalogenase-homologous genes in deep subseafloor sedimentary metagenomes.</title>
        <authorList>
            <person name="Kawai M."/>
            <person name="Futagami T."/>
            <person name="Toyoda A."/>
            <person name="Takaki Y."/>
            <person name="Nishi S."/>
            <person name="Hori S."/>
            <person name="Arai W."/>
            <person name="Tsubouchi T."/>
            <person name="Morono Y."/>
            <person name="Uchiyama I."/>
            <person name="Ito T."/>
            <person name="Fujiyama A."/>
            <person name="Inagaki F."/>
            <person name="Takami H."/>
        </authorList>
    </citation>
    <scope>NUCLEOTIDE SEQUENCE</scope>
    <source>
        <strain evidence="2">Expedition CK06-06</strain>
    </source>
</reference>